<dbReference type="InterPro" id="IPR052798">
    <property type="entry name" value="Giardia_VSA"/>
</dbReference>
<evidence type="ECO:0000256" key="1">
    <source>
        <dbReference type="SAM" id="SignalP"/>
    </source>
</evidence>
<evidence type="ECO:0000313" key="3">
    <source>
        <dbReference type="EMBL" id="EFN52252.1"/>
    </source>
</evidence>
<dbReference type="GeneID" id="17351719"/>
<dbReference type="OrthoDB" id="300641at2759"/>
<dbReference type="InterPro" id="IPR009030">
    <property type="entry name" value="Growth_fac_rcpt_cys_sf"/>
</dbReference>
<dbReference type="Gene3D" id="2.10.220.10">
    <property type="entry name" value="Hormone Receptor, Insulin-like Growth Factor Receptor 1, Chain A, domain 2"/>
    <property type="match status" value="1"/>
</dbReference>
<feature type="signal peptide" evidence="1">
    <location>
        <begin position="1"/>
        <end position="27"/>
    </location>
</feature>
<dbReference type="Proteomes" id="UP000008141">
    <property type="component" value="Unassembled WGS sequence"/>
</dbReference>
<sequence>MRPPRLPCSAVALVALVALTVAHSALAFTKCADLKCISCDQKKSRCTLCVDGMFLDSNGVCTKCKIDGCATCNSTGQCTKCWDPSLYITCNGTCQSCGDYCAECRPDGSCAKCREHDDWESRFPNPDYLIVTAPNGTCSKCTKHPWRTGCRACSPDSTKCTKCGEGSVMINNTCHPCKDSNCAVCSPSSDKCQKCMKWPAWTKYGEFDDVPVYMDREGICRECTHLVKYGCMACDQDGKCKRCGPGWDEDSLGRVLRNGVCVPCDGLVEHCNACTAKGKCTACQDGFHLSGGKCVPCDRVDPLCEYWESTPVCSKRCARCTPSGPNNTATYLDWNGRCRQCMPNCRKCSRAGRCRTCASGFRLVGSKCVECLDYSACVPCTELYRYDRYDPYDPWGMGCSKCTPDRKRCLACWDNYNGVQKKCFKCLVPLCASCLTPTKCDVCYSFTYKDAKTGQCRQCPRGCSDCNARRCFSADEGYVLVGGQPKKCTDPLCAECDATNQEKCLGCRYTGDFVTPHYIDARGKCHECTVKGCELCGNDGRCRRCKYGYTKVKPEGKCAV</sequence>
<feature type="domain" description="EGF-like" evidence="2">
    <location>
        <begin position="140"/>
        <end position="175"/>
    </location>
</feature>
<feature type="domain" description="EGF-like" evidence="2">
    <location>
        <begin position="527"/>
        <end position="559"/>
    </location>
</feature>
<protein>
    <recommendedName>
        <fullName evidence="2">EGF-like domain-containing protein</fullName>
    </recommendedName>
</protein>
<evidence type="ECO:0000313" key="4">
    <source>
        <dbReference type="Proteomes" id="UP000008141"/>
    </source>
</evidence>
<organism evidence="4">
    <name type="scientific">Chlorella variabilis</name>
    <name type="common">Green alga</name>
    <dbReference type="NCBI Taxonomy" id="554065"/>
    <lineage>
        <taxon>Eukaryota</taxon>
        <taxon>Viridiplantae</taxon>
        <taxon>Chlorophyta</taxon>
        <taxon>core chlorophytes</taxon>
        <taxon>Trebouxiophyceae</taxon>
        <taxon>Chlorellales</taxon>
        <taxon>Chlorellaceae</taxon>
        <taxon>Chlorella clade</taxon>
        <taxon>Chlorella</taxon>
    </lineage>
</organism>
<dbReference type="SUPFAM" id="SSF57184">
    <property type="entry name" value="Growth factor receptor domain"/>
    <property type="match status" value="3"/>
</dbReference>
<feature type="domain" description="EGF-like" evidence="2">
    <location>
        <begin position="222"/>
        <end position="262"/>
    </location>
</feature>
<name>E1ZPJ6_CHLVA</name>
<dbReference type="AlphaFoldDB" id="E1ZPJ6"/>
<proteinExistence type="predicted"/>
<dbReference type="SMART" id="SM00181">
    <property type="entry name" value="EGF"/>
    <property type="match status" value="6"/>
</dbReference>
<evidence type="ECO:0000259" key="2">
    <source>
        <dbReference type="SMART" id="SM00181"/>
    </source>
</evidence>
<dbReference type="OMA" id="YCNEQAT"/>
<dbReference type="PANTHER" id="PTHR23275:SF100">
    <property type="entry name" value="EGF-LIKE DOMAIN-CONTAINING PROTEIN"/>
    <property type="match status" value="1"/>
</dbReference>
<dbReference type="KEGG" id="cvr:CHLNCDRAFT_54582"/>
<reference evidence="3 4" key="1">
    <citation type="journal article" date="2010" name="Plant Cell">
        <title>The Chlorella variabilis NC64A genome reveals adaptation to photosymbiosis, coevolution with viruses, and cryptic sex.</title>
        <authorList>
            <person name="Blanc G."/>
            <person name="Duncan G."/>
            <person name="Agarkova I."/>
            <person name="Borodovsky M."/>
            <person name="Gurnon J."/>
            <person name="Kuo A."/>
            <person name="Lindquist E."/>
            <person name="Lucas S."/>
            <person name="Pangilinan J."/>
            <person name="Polle J."/>
            <person name="Salamov A."/>
            <person name="Terry A."/>
            <person name="Yamada T."/>
            <person name="Dunigan D.D."/>
            <person name="Grigoriev I.V."/>
            <person name="Claverie J.M."/>
            <person name="Van Etten J.L."/>
        </authorList>
    </citation>
    <scope>NUCLEOTIDE SEQUENCE [LARGE SCALE GENOMIC DNA]</scope>
    <source>
        <strain evidence="3 4">NC64A</strain>
    </source>
</reference>
<feature type="chain" id="PRO_5003156426" description="EGF-like domain-containing protein" evidence="1">
    <location>
        <begin position="28"/>
        <end position="560"/>
    </location>
</feature>
<feature type="domain" description="EGF-like" evidence="2">
    <location>
        <begin position="263"/>
        <end position="295"/>
    </location>
</feature>
<feature type="domain" description="EGF-like" evidence="2">
    <location>
        <begin position="30"/>
        <end position="62"/>
    </location>
</feature>
<dbReference type="InterPro" id="IPR006212">
    <property type="entry name" value="Furin_repeat"/>
</dbReference>
<feature type="domain" description="EGF-like" evidence="2">
    <location>
        <begin position="340"/>
        <end position="369"/>
    </location>
</feature>
<dbReference type="InParanoid" id="E1ZPJ6"/>
<dbReference type="PANTHER" id="PTHR23275">
    <property type="entry name" value="CABRIOLET.-RELATED"/>
    <property type="match status" value="1"/>
</dbReference>
<dbReference type="SMART" id="SM00261">
    <property type="entry name" value="FU"/>
    <property type="match status" value="5"/>
</dbReference>
<keyword evidence="1" id="KW-0732">Signal</keyword>
<keyword evidence="4" id="KW-1185">Reference proteome</keyword>
<dbReference type="InterPro" id="IPR000742">
    <property type="entry name" value="EGF"/>
</dbReference>
<dbReference type="RefSeq" id="XP_005844354.1">
    <property type="nucleotide sequence ID" value="XM_005844292.1"/>
</dbReference>
<gene>
    <name evidence="3" type="ORF">CHLNCDRAFT_54582</name>
</gene>
<accession>E1ZPJ6</accession>
<dbReference type="EMBL" id="GL433857">
    <property type="protein sequence ID" value="EFN52252.1"/>
    <property type="molecule type" value="Genomic_DNA"/>
</dbReference>